<evidence type="ECO:0000313" key="1">
    <source>
        <dbReference type="EMBL" id="AWM39072.1"/>
    </source>
</evidence>
<dbReference type="EMBL" id="CP025958">
    <property type="protein sequence ID" value="AWM39072.1"/>
    <property type="molecule type" value="Genomic_DNA"/>
</dbReference>
<dbReference type="RefSeq" id="WP_010050849.1">
    <property type="nucleotide sequence ID" value="NZ_CP025958.1"/>
</dbReference>
<dbReference type="KEGG" id="gog:C1280_20185"/>
<reference evidence="1 2" key="1">
    <citation type="submission" date="2018-01" db="EMBL/GenBank/DDBJ databases">
        <title>G. obscuriglobus.</title>
        <authorList>
            <person name="Franke J."/>
            <person name="Blomberg W."/>
            <person name="Selmecki A."/>
        </authorList>
    </citation>
    <scope>NUCLEOTIDE SEQUENCE [LARGE SCALE GENOMIC DNA]</scope>
    <source>
        <strain evidence="1 2">DSM 5831</strain>
    </source>
</reference>
<dbReference type="Proteomes" id="UP000245802">
    <property type="component" value="Chromosome"/>
</dbReference>
<protein>
    <recommendedName>
        <fullName evidence="3">Carboxypeptidase regulatory-like domain-containing protein</fullName>
    </recommendedName>
</protein>
<evidence type="ECO:0008006" key="3">
    <source>
        <dbReference type="Google" id="ProtNLM"/>
    </source>
</evidence>
<sequence>MFRRLALLTVGVVTTAFTACQGQQFPMVPVEGVVLKDGKPLDNVKVEFHPDREAGVVGPRSIGLTDASGRFRLQTDAGDDGAVVGTHRVILVDVDYLERTAPIPADHPIKLKHKDKGPLVKRVKDDCSEYYRTPLRQEAKKPSSTVTIEIK</sequence>
<keyword evidence="2" id="KW-1185">Reference proteome</keyword>
<evidence type="ECO:0000313" key="2">
    <source>
        <dbReference type="Proteomes" id="UP000245802"/>
    </source>
</evidence>
<dbReference type="AlphaFoldDB" id="A0A2Z3H415"/>
<gene>
    <name evidence="1" type="ORF">C1280_20185</name>
</gene>
<dbReference type="OrthoDB" id="286727at2"/>
<accession>A0A2Z3H415</accession>
<proteinExistence type="predicted"/>
<organism evidence="1 2">
    <name type="scientific">Gemmata obscuriglobus</name>
    <dbReference type="NCBI Taxonomy" id="114"/>
    <lineage>
        <taxon>Bacteria</taxon>
        <taxon>Pseudomonadati</taxon>
        <taxon>Planctomycetota</taxon>
        <taxon>Planctomycetia</taxon>
        <taxon>Gemmatales</taxon>
        <taxon>Gemmataceae</taxon>
        <taxon>Gemmata</taxon>
    </lineage>
</organism>
<dbReference type="PROSITE" id="PS51257">
    <property type="entry name" value="PROKAR_LIPOPROTEIN"/>
    <property type="match status" value="1"/>
</dbReference>
<name>A0A2Z3H415_9BACT</name>